<proteinExistence type="predicted"/>
<reference evidence="2" key="2">
    <citation type="submission" date="2019-01" db="UniProtKB">
        <authorList>
            <consortium name="EnsemblPlants"/>
        </authorList>
    </citation>
    <scope>IDENTIFICATION</scope>
    <source>
        <strain evidence="2">cv. Heinz 1706</strain>
    </source>
</reference>
<dbReference type="Proteomes" id="UP000004994">
    <property type="component" value="Chromosome 11"/>
</dbReference>
<name>A0A3Q7JI39_SOLLC</name>
<protein>
    <submittedName>
        <fullName evidence="2">Uncharacterized protein</fullName>
    </submittedName>
</protein>
<feature type="region of interest" description="Disordered" evidence="1">
    <location>
        <begin position="43"/>
        <end position="81"/>
    </location>
</feature>
<reference evidence="2" key="1">
    <citation type="journal article" date="2012" name="Nature">
        <title>The tomato genome sequence provides insights into fleshy fruit evolution.</title>
        <authorList>
            <consortium name="Tomato Genome Consortium"/>
        </authorList>
    </citation>
    <scope>NUCLEOTIDE SEQUENCE [LARGE SCALE GENOMIC DNA]</scope>
    <source>
        <strain evidence="2">cv. Heinz 1706</strain>
    </source>
</reference>
<organism evidence="2">
    <name type="scientific">Solanum lycopersicum</name>
    <name type="common">Tomato</name>
    <name type="synonym">Lycopersicon esculentum</name>
    <dbReference type="NCBI Taxonomy" id="4081"/>
    <lineage>
        <taxon>Eukaryota</taxon>
        <taxon>Viridiplantae</taxon>
        <taxon>Streptophyta</taxon>
        <taxon>Embryophyta</taxon>
        <taxon>Tracheophyta</taxon>
        <taxon>Spermatophyta</taxon>
        <taxon>Magnoliopsida</taxon>
        <taxon>eudicotyledons</taxon>
        <taxon>Gunneridae</taxon>
        <taxon>Pentapetalae</taxon>
        <taxon>asterids</taxon>
        <taxon>lamiids</taxon>
        <taxon>Solanales</taxon>
        <taxon>Solanaceae</taxon>
        <taxon>Solanoideae</taxon>
        <taxon>Solaneae</taxon>
        <taxon>Solanum</taxon>
        <taxon>Solanum subgen. Lycopersicon</taxon>
    </lineage>
</organism>
<evidence type="ECO:0000313" key="3">
    <source>
        <dbReference type="Proteomes" id="UP000004994"/>
    </source>
</evidence>
<dbReference type="Gramene" id="Solyc11g007345.1.1">
    <property type="protein sequence ID" value="Solyc11g007345.1.1"/>
    <property type="gene ID" value="Solyc11g007345.1"/>
</dbReference>
<dbReference type="EnsemblPlants" id="Solyc11g007345.1.1">
    <property type="protein sequence ID" value="Solyc11g007345.1.1"/>
    <property type="gene ID" value="Solyc11g007345.1"/>
</dbReference>
<feature type="compositionally biased region" description="Basic and acidic residues" evidence="1">
    <location>
        <begin position="43"/>
        <end position="75"/>
    </location>
</feature>
<accession>A0A3Q7JI39</accession>
<sequence>MFMILEEDFRKRSFKNGEKVGFSLKEDQFQSVDEMGVKASCERDVEKQGGRGNDDKNCDVDIRGEKRHSDGDIVKTGDGGA</sequence>
<dbReference type="InParanoid" id="A0A3Q7JI39"/>
<evidence type="ECO:0000256" key="1">
    <source>
        <dbReference type="SAM" id="MobiDB-lite"/>
    </source>
</evidence>
<evidence type="ECO:0000313" key="2">
    <source>
        <dbReference type="EnsemblPlants" id="Solyc11g007345.1.1"/>
    </source>
</evidence>
<keyword evidence="3" id="KW-1185">Reference proteome</keyword>
<dbReference type="AlphaFoldDB" id="A0A3Q7JI39"/>